<keyword evidence="7" id="KW-1185">Reference proteome</keyword>
<evidence type="ECO:0000313" key="6">
    <source>
        <dbReference type="EMBL" id="MCG7503663.1"/>
    </source>
</evidence>
<feature type="compositionally biased region" description="Basic residues" evidence="4">
    <location>
        <begin position="236"/>
        <end position="249"/>
    </location>
</feature>
<dbReference type="EMBL" id="JAKREW010000001">
    <property type="protein sequence ID" value="MCG7503663.1"/>
    <property type="molecule type" value="Genomic_DNA"/>
</dbReference>
<dbReference type="Gene3D" id="1.20.120.530">
    <property type="entry name" value="GntR ligand-binding domain-like"/>
    <property type="match status" value="1"/>
</dbReference>
<protein>
    <submittedName>
        <fullName evidence="6">GntR family transcriptional regulator</fullName>
    </submittedName>
</protein>
<gene>
    <name evidence="6" type="ORF">L4923_01370</name>
</gene>
<reference evidence="6 7" key="1">
    <citation type="submission" date="2022-02" db="EMBL/GenBank/DDBJ databases">
        <title>Draft genome sequence of Mezorhizobium retamae strain IRAMC:0171 isolated from Retama raetam nodules.</title>
        <authorList>
            <person name="Bengaied R."/>
            <person name="Sbissi I."/>
            <person name="Huber K."/>
            <person name="Ghodbane F."/>
            <person name="Nouioui I."/>
            <person name="Tarhouni M."/>
            <person name="Gtari M."/>
        </authorList>
    </citation>
    <scope>NUCLEOTIDE SEQUENCE [LARGE SCALE GENOMIC DNA]</scope>
    <source>
        <strain evidence="6 7">IRAMC:0171</strain>
    </source>
</reference>
<dbReference type="SMART" id="SM00895">
    <property type="entry name" value="FCD"/>
    <property type="match status" value="1"/>
</dbReference>
<dbReference type="Proteomes" id="UP001201701">
    <property type="component" value="Unassembled WGS sequence"/>
</dbReference>
<keyword evidence="3" id="KW-0804">Transcription</keyword>
<dbReference type="InterPro" id="IPR036388">
    <property type="entry name" value="WH-like_DNA-bd_sf"/>
</dbReference>
<keyword evidence="2" id="KW-0238">DNA-binding</keyword>
<dbReference type="PANTHER" id="PTHR43537:SF51">
    <property type="entry name" value="HTH-TYPE TRANSCRIPTIONAL REGULATOR LGOR-RELATED"/>
    <property type="match status" value="1"/>
</dbReference>
<dbReference type="Pfam" id="PF00392">
    <property type="entry name" value="GntR"/>
    <property type="match status" value="1"/>
</dbReference>
<dbReference type="SUPFAM" id="SSF46785">
    <property type="entry name" value="Winged helix' DNA-binding domain"/>
    <property type="match status" value="1"/>
</dbReference>
<sequence length="249" mass="28438">MTDAHTSTEFVIERIREAILSGDLRPGEKLHQDKLADMLGISRTPLRTALTALTQSGLVSYESNRGFYVREFSFSDVAGAFQVRAELEATACRLAAFNMSETAERQLFELVEEGDRLLSPGSLSPENLVPYRRMNVGFHTAIMEFAANPWIKTFVESLHNVPLASDRVIMWRDFYVIRRSHDDHHRIARALAKGQGERAAAIMREHITFALEHLHTQLEEYPEDFLRVPTADTRSSKTRTRRRNRRPAA</sequence>
<dbReference type="PROSITE" id="PS50949">
    <property type="entry name" value="HTH_GNTR"/>
    <property type="match status" value="1"/>
</dbReference>
<keyword evidence="1" id="KW-0805">Transcription regulation</keyword>
<dbReference type="InterPro" id="IPR008920">
    <property type="entry name" value="TF_FadR/GntR_C"/>
</dbReference>
<name>A0ABS9Q8D2_9HYPH</name>
<proteinExistence type="predicted"/>
<dbReference type="SMART" id="SM00345">
    <property type="entry name" value="HTH_GNTR"/>
    <property type="match status" value="1"/>
</dbReference>
<evidence type="ECO:0000313" key="7">
    <source>
        <dbReference type="Proteomes" id="UP001201701"/>
    </source>
</evidence>
<dbReference type="Pfam" id="PF07729">
    <property type="entry name" value="FCD"/>
    <property type="match status" value="1"/>
</dbReference>
<feature type="domain" description="HTH gntR-type" evidence="5">
    <location>
        <begin position="5"/>
        <end position="72"/>
    </location>
</feature>
<evidence type="ECO:0000256" key="4">
    <source>
        <dbReference type="SAM" id="MobiDB-lite"/>
    </source>
</evidence>
<dbReference type="InterPro" id="IPR011711">
    <property type="entry name" value="GntR_C"/>
</dbReference>
<feature type="region of interest" description="Disordered" evidence="4">
    <location>
        <begin position="229"/>
        <end position="249"/>
    </location>
</feature>
<evidence type="ECO:0000259" key="5">
    <source>
        <dbReference type="PROSITE" id="PS50949"/>
    </source>
</evidence>
<dbReference type="InterPro" id="IPR000524">
    <property type="entry name" value="Tscrpt_reg_HTH_GntR"/>
</dbReference>
<dbReference type="SUPFAM" id="SSF48008">
    <property type="entry name" value="GntR ligand-binding domain-like"/>
    <property type="match status" value="1"/>
</dbReference>
<dbReference type="InterPro" id="IPR036390">
    <property type="entry name" value="WH_DNA-bd_sf"/>
</dbReference>
<accession>A0ABS9Q8D2</accession>
<dbReference type="Gene3D" id="1.10.10.10">
    <property type="entry name" value="Winged helix-like DNA-binding domain superfamily/Winged helix DNA-binding domain"/>
    <property type="match status" value="1"/>
</dbReference>
<dbReference type="RefSeq" id="WP_239361504.1">
    <property type="nucleotide sequence ID" value="NZ_JAKREW010000001.1"/>
</dbReference>
<evidence type="ECO:0000256" key="3">
    <source>
        <dbReference type="ARBA" id="ARBA00023163"/>
    </source>
</evidence>
<comment type="caution">
    <text evidence="6">The sequence shown here is derived from an EMBL/GenBank/DDBJ whole genome shotgun (WGS) entry which is preliminary data.</text>
</comment>
<evidence type="ECO:0000256" key="1">
    <source>
        <dbReference type="ARBA" id="ARBA00023015"/>
    </source>
</evidence>
<organism evidence="6 7">
    <name type="scientific">Mesorhizobium retamae</name>
    <dbReference type="NCBI Taxonomy" id="2912854"/>
    <lineage>
        <taxon>Bacteria</taxon>
        <taxon>Pseudomonadati</taxon>
        <taxon>Pseudomonadota</taxon>
        <taxon>Alphaproteobacteria</taxon>
        <taxon>Hyphomicrobiales</taxon>
        <taxon>Phyllobacteriaceae</taxon>
        <taxon>Mesorhizobium</taxon>
    </lineage>
</organism>
<dbReference type="CDD" id="cd07377">
    <property type="entry name" value="WHTH_GntR"/>
    <property type="match status" value="1"/>
</dbReference>
<dbReference type="PANTHER" id="PTHR43537">
    <property type="entry name" value="TRANSCRIPTIONAL REGULATOR, GNTR FAMILY"/>
    <property type="match status" value="1"/>
</dbReference>
<evidence type="ECO:0000256" key="2">
    <source>
        <dbReference type="ARBA" id="ARBA00023125"/>
    </source>
</evidence>